<gene>
    <name evidence="2" type="ORF">FPZ47_23195</name>
</gene>
<dbReference type="InterPro" id="IPR046036">
    <property type="entry name" value="DUF5994"/>
</dbReference>
<evidence type="ECO:0000256" key="1">
    <source>
        <dbReference type="SAM" id="MobiDB-lite"/>
    </source>
</evidence>
<dbReference type="Proteomes" id="UP000320513">
    <property type="component" value="Unassembled WGS sequence"/>
</dbReference>
<feature type="region of interest" description="Disordered" evidence="1">
    <location>
        <begin position="151"/>
        <end position="172"/>
    </location>
</feature>
<evidence type="ECO:0000313" key="2">
    <source>
        <dbReference type="EMBL" id="TVS83643.1"/>
    </source>
</evidence>
<proteinExistence type="predicted"/>
<dbReference type="EMBL" id="VMQU01000140">
    <property type="protein sequence ID" value="TVS83643.1"/>
    <property type="molecule type" value="Genomic_DNA"/>
</dbReference>
<name>A0A557XDL1_9MYCO</name>
<dbReference type="RefSeq" id="WP_144955762.1">
    <property type="nucleotide sequence ID" value="NZ_VMQU01000140.1"/>
</dbReference>
<comment type="caution">
    <text evidence="2">The sequence shown here is derived from an EMBL/GenBank/DDBJ whole genome shotgun (WGS) entry which is preliminary data.</text>
</comment>
<organism evidence="2 3">
    <name type="scientific">Mycobacterium helveticum</name>
    <dbReference type="NCBI Taxonomy" id="2592811"/>
    <lineage>
        <taxon>Bacteria</taxon>
        <taxon>Bacillati</taxon>
        <taxon>Actinomycetota</taxon>
        <taxon>Actinomycetes</taxon>
        <taxon>Mycobacteriales</taxon>
        <taxon>Mycobacteriaceae</taxon>
        <taxon>Mycobacterium</taxon>
    </lineage>
</organism>
<dbReference type="OrthoDB" id="3785441at2"/>
<keyword evidence="3" id="KW-1185">Reference proteome</keyword>
<reference evidence="2 3" key="1">
    <citation type="submission" date="2019-07" db="EMBL/GenBank/DDBJ databases">
        <title>New Mycobacterium species.</title>
        <authorList>
            <person name="Tortoli E."/>
            <person name="Ghielmetti G."/>
            <person name="Friedel U."/>
            <person name="Trovato A."/>
        </authorList>
    </citation>
    <scope>NUCLEOTIDE SEQUENCE [LARGE SCALE GENOMIC DNA]</scope>
    <source>
        <strain evidence="2 3">16-83</strain>
    </source>
</reference>
<dbReference type="AlphaFoldDB" id="A0A557XDL1"/>
<protein>
    <submittedName>
        <fullName evidence="2">Uncharacterized protein</fullName>
    </submittedName>
</protein>
<accession>A0A557XDL1</accession>
<sequence>MNRAVRGRRLASPVRLALAAELGSPLDGAWWPHTSSIAAELPELVGALSARLGEIIDISVNWTSLESSPDLDALNRLRNGDTGKAAVRQRLMLVVGSQACANLLVVPCRTSTALATMVLRQAADLPVARIEWDTQEFRTSEDIVRAARSANVSCGPSSPDDLSAPAEAAVTD</sequence>
<evidence type="ECO:0000313" key="3">
    <source>
        <dbReference type="Proteomes" id="UP000320513"/>
    </source>
</evidence>
<dbReference type="Pfam" id="PF19457">
    <property type="entry name" value="DUF5994"/>
    <property type="match status" value="1"/>
</dbReference>